<organism evidence="2 3">
    <name type="scientific">Candidatus Komeilibacteria bacterium CG11_big_fil_rev_8_21_14_0_20_36_20</name>
    <dbReference type="NCBI Taxonomy" id="1974477"/>
    <lineage>
        <taxon>Bacteria</taxon>
        <taxon>Candidatus Komeiliibacteriota</taxon>
    </lineage>
</organism>
<dbReference type="NCBIfam" id="TIGR00277">
    <property type="entry name" value="HDIG"/>
    <property type="match status" value="1"/>
</dbReference>
<dbReference type="InterPro" id="IPR006674">
    <property type="entry name" value="HD_domain"/>
</dbReference>
<dbReference type="PANTHER" id="PTHR11373">
    <property type="entry name" value="DEOXYNUCLEOSIDE TRIPHOSPHATE TRIPHOSPHOHYDROLASE"/>
    <property type="match status" value="1"/>
</dbReference>
<dbReference type="CDD" id="cd00077">
    <property type="entry name" value="HDc"/>
    <property type="match status" value="1"/>
</dbReference>
<proteinExistence type="predicted"/>
<dbReference type="Pfam" id="PF01966">
    <property type="entry name" value="HD"/>
    <property type="match status" value="1"/>
</dbReference>
<dbReference type="PANTHER" id="PTHR11373:SF4">
    <property type="entry name" value="DEOXYNUCLEOSIDE TRIPHOSPHATE TRIPHOSPHOHYDROLASE SAMHD1"/>
    <property type="match status" value="1"/>
</dbReference>
<evidence type="ECO:0000259" key="1">
    <source>
        <dbReference type="PROSITE" id="PS51831"/>
    </source>
</evidence>
<dbReference type="PROSITE" id="PS51831">
    <property type="entry name" value="HD"/>
    <property type="match status" value="1"/>
</dbReference>
<reference evidence="2 3" key="1">
    <citation type="submission" date="2017-09" db="EMBL/GenBank/DDBJ databases">
        <title>Depth-based differentiation of microbial function through sediment-hosted aquifers and enrichment of novel symbionts in the deep terrestrial subsurface.</title>
        <authorList>
            <person name="Probst A.J."/>
            <person name="Ladd B."/>
            <person name="Jarett J.K."/>
            <person name="Geller-Mcgrath D.E."/>
            <person name="Sieber C.M."/>
            <person name="Emerson J.B."/>
            <person name="Anantharaman K."/>
            <person name="Thomas B.C."/>
            <person name="Malmstrom R."/>
            <person name="Stieglmeier M."/>
            <person name="Klingl A."/>
            <person name="Woyke T."/>
            <person name="Ryan C.M."/>
            <person name="Banfield J.F."/>
        </authorList>
    </citation>
    <scope>NUCLEOTIDE SEQUENCE [LARGE SCALE GENOMIC DNA]</scope>
    <source>
        <strain evidence="2">CG11_big_fil_rev_8_21_14_0_20_36_20</strain>
    </source>
</reference>
<accession>A0A2H0NCH0</accession>
<dbReference type="InterPro" id="IPR050135">
    <property type="entry name" value="dGTPase-like"/>
</dbReference>
<dbReference type="InterPro" id="IPR006675">
    <property type="entry name" value="HDIG_dom"/>
</dbReference>
<feature type="domain" description="HD" evidence="1">
    <location>
        <begin position="57"/>
        <end position="163"/>
    </location>
</feature>
<evidence type="ECO:0000313" key="2">
    <source>
        <dbReference type="EMBL" id="PIR06577.1"/>
    </source>
</evidence>
<name>A0A2H0NCH0_9BACT</name>
<dbReference type="InterPro" id="IPR003607">
    <property type="entry name" value="HD/PDEase_dom"/>
</dbReference>
<dbReference type="SMART" id="SM00471">
    <property type="entry name" value="HDc"/>
    <property type="match status" value="1"/>
</dbReference>
<dbReference type="GO" id="GO:0008832">
    <property type="term" value="F:dGTPase activity"/>
    <property type="evidence" value="ECO:0007669"/>
    <property type="project" value="TreeGrafter"/>
</dbReference>
<sequence length="409" mass="47308">MNYGIKIPERTIHIPINGPVDITGLRPIIDSPNFQGLLEHYQLGFAYKVLPGGVHTRFEHSLGVLCRLRQIIERLKIVDRDVVHALEVAALLHDIGHGPFSHEIEKMLPFNHTENGLRILQSLQNVIASYANYQLVEKLFNNQHPLGQLIHSPNFGADKMDYLHRDAHHTGYELAFNADKIMQYLQFIENQLGISDKVIEEAINYQFSYLRMYKMIYLNGTAKIITRMFQRALAELSRLNLDLYNLSDSEALTLAAKHSLGKNILLRKLHKAIATFKIAPYADEQHLGDFDYPIHEIDSKLLQKWNRFLSSPKKLLELEKQLEKELKLKSGEILIVQPGFFERLALNDVVLFKKDNSTDSLFSRVPSHINTLREMVDRFFYIHVATTQENIIRLVKIDFKKIFEENISE</sequence>
<evidence type="ECO:0000313" key="3">
    <source>
        <dbReference type="Proteomes" id="UP000230564"/>
    </source>
</evidence>
<dbReference type="Gene3D" id="1.10.3210.10">
    <property type="entry name" value="Hypothetical protein af1432"/>
    <property type="match status" value="1"/>
</dbReference>
<dbReference type="EMBL" id="PCWQ01000012">
    <property type="protein sequence ID" value="PIR06577.1"/>
    <property type="molecule type" value="Genomic_DNA"/>
</dbReference>
<dbReference type="SUPFAM" id="SSF109604">
    <property type="entry name" value="HD-domain/PDEase-like"/>
    <property type="match status" value="1"/>
</dbReference>
<comment type="caution">
    <text evidence="2">The sequence shown here is derived from an EMBL/GenBank/DDBJ whole genome shotgun (WGS) entry which is preliminary data.</text>
</comment>
<dbReference type="AlphaFoldDB" id="A0A2H0NCH0"/>
<dbReference type="Proteomes" id="UP000230564">
    <property type="component" value="Unassembled WGS sequence"/>
</dbReference>
<dbReference type="GO" id="GO:0006203">
    <property type="term" value="P:dGTP catabolic process"/>
    <property type="evidence" value="ECO:0007669"/>
    <property type="project" value="TreeGrafter"/>
</dbReference>
<gene>
    <name evidence="2" type="ORF">COV55_03570</name>
</gene>
<protein>
    <recommendedName>
        <fullName evidence="1">HD domain-containing protein</fullName>
    </recommendedName>
</protein>